<dbReference type="HOGENOM" id="CLU_1725303_0_0_1"/>
<name>B8BK61_ORYSI</name>
<protein>
    <submittedName>
        <fullName evidence="1">Uncharacterized protein</fullName>
    </submittedName>
</protein>
<proteinExistence type="predicted"/>
<organism evidence="1 2">
    <name type="scientific">Oryza sativa subsp. indica</name>
    <name type="common">Rice</name>
    <dbReference type="NCBI Taxonomy" id="39946"/>
    <lineage>
        <taxon>Eukaryota</taxon>
        <taxon>Viridiplantae</taxon>
        <taxon>Streptophyta</taxon>
        <taxon>Embryophyta</taxon>
        <taxon>Tracheophyta</taxon>
        <taxon>Spermatophyta</taxon>
        <taxon>Magnoliopsida</taxon>
        <taxon>Liliopsida</taxon>
        <taxon>Poales</taxon>
        <taxon>Poaceae</taxon>
        <taxon>BOP clade</taxon>
        <taxon>Oryzoideae</taxon>
        <taxon>Oryzeae</taxon>
        <taxon>Oryzinae</taxon>
        <taxon>Oryza</taxon>
        <taxon>Oryza sativa</taxon>
    </lineage>
</organism>
<evidence type="ECO:0000313" key="1">
    <source>
        <dbReference type="EMBL" id="EEC68047.1"/>
    </source>
</evidence>
<dbReference type="EMBL" id="CM000136">
    <property type="protein sequence ID" value="EEC68047.1"/>
    <property type="molecule type" value="Genomic_DNA"/>
</dbReference>
<dbReference type="Proteomes" id="UP000007015">
    <property type="component" value="Chromosome 11"/>
</dbReference>
<dbReference type="STRING" id="39946.B8BK61"/>
<dbReference type="Gramene" id="BGIOSGA034115-TA">
    <property type="protein sequence ID" value="BGIOSGA034115-PA"/>
    <property type="gene ID" value="BGIOSGA034115"/>
</dbReference>
<sequence>MGRARFCLCPTGDDEGAAAASYRVVEAITAGCCAMDIAVSFLCRRRRSEELVVVGGHGPGCCKHEQGRQGEWWMGVEGKQRKADEVRVFWKCERVVFFGVRAKWKGNDDDELLMMAHDLRGGVAENLRSSRLIRAQSSGVLCEELACYTIYK</sequence>
<gene>
    <name evidence="1" type="ORF">OsI_35882</name>
</gene>
<accession>B8BK61</accession>
<keyword evidence="2" id="KW-1185">Reference proteome</keyword>
<dbReference type="AlphaFoldDB" id="B8BK61"/>
<evidence type="ECO:0000313" key="2">
    <source>
        <dbReference type="Proteomes" id="UP000007015"/>
    </source>
</evidence>
<reference evidence="1 2" key="1">
    <citation type="journal article" date="2005" name="PLoS Biol.">
        <title>The genomes of Oryza sativa: a history of duplications.</title>
        <authorList>
            <person name="Yu J."/>
            <person name="Wang J."/>
            <person name="Lin W."/>
            <person name="Li S."/>
            <person name="Li H."/>
            <person name="Zhou J."/>
            <person name="Ni P."/>
            <person name="Dong W."/>
            <person name="Hu S."/>
            <person name="Zeng C."/>
            <person name="Zhang J."/>
            <person name="Zhang Y."/>
            <person name="Li R."/>
            <person name="Xu Z."/>
            <person name="Li S."/>
            <person name="Li X."/>
            <person name="Zheng H."/>
            <person name="Cong L."/>
            <person name="Lin L."/>
            <person name="Yin J."/>
            <person name="Geng J."/>
            <person name="Li G."/>
            <person name="Shi J."/>
            <person name="Liu J."/>
            <person name="Lv H."/>
            <person name="Li J."/>
            <person name="Wang J."/>
            <person name="Deng Y."/>
            <person name="Ran L."/>
            <person name="Shi X."/>
            <person name="Wang X."/>
            <person name="Wu Q."/>
            <person name="Li C."/>
            <person name="Ren X."/>
            <person name="Wang J."/>
            <person name="Wang X."/>
            <person name="Li D."/>
            <person name="Liu D."/>
            <person name="Zhang X."/>
            <person name="Ji Z."/>
            <person name="Zhao W."/>
            <person name="Sun Y."/>
            <person name="Zhang Z."/>
            <person name="Bao J."/>
            <person name="Han Y."/>
            <person name="Dong L."/>
            <person name="Ji J."/>
            <person name="Chen P."/>
            <person name="Wu S."/>
            <person name="Liu J."/>
            <person name="Xiao Y."/>
            <person name="Bu D."/>
            <person name="Tan J."/>
            <person name="Yang L."/>
            <person name="Ye C."/>
            <person name="Zhang J."/>
            <person name="Xu J."/>
            <person name="Zhou Y."/>
            <person name="Yu Y."/>
            <person name="Zhang B."/>
            <person name="Zhuang S."/>
            <person name="Wei H."/>
            <person name="Liu B."/>
            <person name="Lei M."/>
            <person name="Yu H."/>
            <person name="Li Y."/>
            <person name="Xu H."/>
            <person name="Wei S."/>
            <person name="He X."/>
            <person name="Fang L."/>
            <person name="Zhang Z."/>
            <person name="Zhang Y."/>
            <person name="Huang X."/>
            <person name="Su Z."/>
            <person name="Tong W."/>
            <person name="Li J."/>
            <person name="Tong Z."/>
            <person name="Li S."/>
            <person name="Ye J."/>
            <person name="Wang L."/>
            <person name="Fang L."/>
            <person name="Lei T."/>
            <person name="Chen C."/>
            <person name="Chen H."/>
            <person name="Xu Z."/>
            <person name="Li H."/>
            <person name="Huang H."/>
            <person name="Zhang F."/>
            <person name="Xu H."/>
            <person name="Li N."/>
            <person name="Zhao C."/>
            <person name="Li S."/>
            <person name="Dong L."/>
            <person name="Huang Y."/>
            <person name="Li L."/>
            <person name="Xi Y."/>
            <person name="Qi Q."/>
            <person name="Li W."/>
            <person name="Zhang B."/>
            <person name="Hu W."/>
            <person name="Zhang Y."/>
            <person name="Tian X."/>
            <person name="Jiao Y."/>
            <person name="Liang X."/>
            <person name="Jin J."/>
            <person name="Gao L."/>
            <person name="Zheng W."/>
            <person name="Hao B."/>
            <person name="Liu S."/>
            <person name="Wang W."/>
            <person name="Yuan L."/>
            <person name="Cao M."/>
            <person name="McDermott J."/>
            <person name="Samudrala R."/>
            <person name="Wang J."/>
            <person name="Wong G.K."/>
            <person name="Yang H."/>
        </authorList>
    </citation>
    <scope>NUCLEOTIDE SEQUENCE [LARGE SCALE GENOMIC DNA]</scope>
    <source>
        <strain evidence="2">cv. 93-11</strain>
    </source>
</reference>